<evidence type="ECO:0000313" key="2">
    <source>
        <dbReference type="Proteomes" id="UP000218676"/>
    </source>
</evidence>
<protein>
    <submittedName>
        <fullName evidence="1">Uncharacterized protein</fullName>
    </submittedName>
</protein>
<dbReference type="Proteomes" id="UP000218676">
    <property type="component" value="Chromosome 1"/>
</dbReference>
<organism evidence="1 2">
    <name type="scientific">Photobacterium damsela subsp. piscicida</name>
    <name type="common">Pasteurella piscicida</name>
    <dbReference type="NCBI Taxonomy" id="38294"/>
    <lineage>
        <taxon>Bacteria</taxon>
        <taxon>Pseudomonadati</taxon>
        <taxon>Pseudomonadota</taxon>
        <taxon>Gammaproteobacteria</taxon>
        <taxon>Vibrionales</taxon>
        <taxon>Vibrionaceae</taxon>
        <taxon>Photobacterium</taxon>
    </lineage>
</organism>
<accession>A0AAD1CEB4</accession>
<proteinExistence type="predicted"/>
<dbReference type="EMBL" id="AP018045">
    <property type="protein sequence ID" value="BAX52693.1"/>
    <property type="molecule type" value="Genomic_DNA"/>
</dbReference>
<evidence type="ECO:0000313" key="1">
    <source>
        <dbReference type="EMBL" id="BAX52693.1"/>
    </source>
</evidence>
<dbReference type="AlphaFoldDB" id="A0AAD1CEB4"/>
<name>A0AAD1CEB4_PHODP</name>
<sequence>MRELSKVMSVLIITTAYSFKEFFGIKFQDPIQDILNRVIFCL</sequence>
<reference evidence="2" key="1">
    <citation type="submission" date="2017-05" db="EMBL/GenBank/DDBJ databases">
        <title>Whole genome sequence of fish pathogenic bacteria, Photobacterium damselae subsp. piscicida, strain 91-197, isolated from hybrid striped bass (Morone sp.) in USA.</title>
        <authorList>
            <person name="Teru Y."/>
            <person name="Hikima J."/>
            <person name="Kono T."/>
            <person name="Sakai M."/>
            <person name="Takano T."/>
            <person name="Hawke J.P."/>
            <person name="Takeyama H."/>
            <person name="Aoki T."/>
        </authorList>
    </citation>
    <scope>NUCLEOTIDE SEQUENCE [LARGE SCALE GENOMIC DNA]</scope>
    <source>
        <strain evidence="2">91-197</strain>
    </source>
</reference>
<gene>
    <name evidence="1" type="ORF">PDPUS_1_01319</name>
</gene>